<keyword evidence="2" id="KW-0805">Transcription regulation</keyword>
<dbReference type="SUPFAM" id="SSF88946">
    <property type="entry name" value="Sigma2 domain of RNA polymerase sigma factors"/>
    <property type="match status" value="1"/>
</dbReference>
<feature type="domain" description="HTH luxR-type" evidence="5">
    <location>
        <begin position="145"/>
        <end position="172"/>
    </location>
</feature>
<dbReference type="Gene3D" id="1.10.1740.10">
    <property type="match status" value="1"/>
</dbReference>
<dbReference type="GO" id="GO:0016987">
    <property type="term" value="F:sigma factor activity"/>
    <property type="evidence" value="ECO:0007669"/>
    <property type="project" value="UniProtKB-KW"/>
</dbReference>
<dbReference type="RefSeq" id="WP_170227725.1">
    <property type="nucleotide sequence ID" value="NZ_VLLI01000004.1"/>
</dbReference>
<dbReference type="InterPro" id="IPR039425">
    <property type="entry name" value="RNA_pol_sigma-70-like"/>
</dbReference>
<organism evidence="6 7">
    <name type="scientific">Mucilaginibacter frigoritolerans</name>
    <dbReference type="NCBI Taxonomy" id="652788"/>
    <lineage>
        <taxon>Bacteria</taxon>
        <taxon>Pseudomonadati</taxon>
        <taxon>Bacteroidota</taxon>
        <taxon>Sphingobacteriia</taxon>
        <taxon>Sphingobacteriales</taxon>
        <taxon>Sphingobacteriaceae</taxon>
        <taxon>Mucilaginibacter</taxon>
    </lineage>
</organism>
<dbReference type="GO" id="GO:0006352">
    <property type="term" value="P:DNA-templated transcription initiation"/>
    <property type="evidence" value="ECO:0007669"/>
    <property type="project" value="InterPro"/>
</dbReference>
<dbReference type="AlphaFoldDB" id="A0A562U784"/>
<evidence type="ECO:0000256" key="4">
    <source>
        <dbReference type="ARBA" id="ARBA00023163"/>
    </source>
</evidence>
<name>A0A562U784_9SPHI</name>
<evidence type="ECO:0000313" key="7">
    <source>
        <dbReference type="Proteomes" id="UP000317010"/>
    </source>
</evidence>
<evidence type="ECO:0000313" key="6">
    <source>
        <dbReference type="EMBL" id="TWJ01686.1"/>
    </source>
</evidence>
<dbReference type="InterPro" id="IPR013324">
    <property type="entry name" value="RNA_pol_sigma_r3/r4-like"/>
</dbReference>
<accession>A0A562U784</accession>
<keyword evidence="3" id="KW-0731">Sigma factor</keyword>
<dbReference type="NCBIfam" id="TIGR02985">
    <property type="entry name" value="Sig70_bacteroi1"/>
    <property type="match status" value="1"/>
</dbReference>
<dbReference type="InterPro" id="IPR000792">
    <property type="entry name" value="Tscrpt_reg_LuxR_C"/>
</dbReference>
<dbReference type="NCBIfam" id="TIGR02937">
    <property type="entry name" value="sigma70-ECF"/>
    <property type="match status" value="1"/>
</dbReference>
<gene>
    <name evidence="6" type="ORF">JN11_01837</name>
</gene>
<proteinExistence type="inferred from homology"/>
<evidence type="ECO:0000256" key="1">
    <source>
        <dbReference type="ARBA" id="ARBA00010641"/>
    </source>
</evidence>
<dbReference type="CDD" id="cd06171">
    <property type="entry name" value="Sigma70_r4"/>
    <property type="match status" value="1"/>
</dbReference>
<dbReference type="PROSITE" id="PS00622">
    <property type="entry name" value="HTH_LUXR_1"/>
    <property type="match status" value="1"/>
</dbReference>
<dbReference type="PANTHER" id="PTHR43133">
    <property type="entry name" value="RNA POLYMERASE ECF-TYPE SIGMA FACTO"/>
    <property type="match status" value="1"/>
</dbReference>
<comment type="similarity">
    <text evidence="1">Belongs to the sigma-70 factor family. ECF subfamily.</text>
</comment>
<protein>
    <submittedName>
        <fullName evidence="6">RNA polymerase sigma-70 factor (ECF subfamily)</fullName>
    </submittedName>
</protein>
<dbReference type="InterPro" id="IPR014327">
    <property type="entry name" value="RNA_pol_sigma70_bacteroid"/>
</dbReference>
<dbReference type="EMBL" id="VLLI01000004">
    <property type="protein sequence ID" value="TWJ01686.1"/>
    <property type="molecule type" value="Genomic_DNA"/>
</dbReference>
<dbReference type="InterPro" id="IPR013325">
    <property type="entry name" value="RNA_pol_sigma_r2"/>
</dbReference>
<dbReference type="Proteomes" id="UP000317010">
    <property type="component" value="Unassembled WGS sequence"/>
</dbReference>
<dbReference type="InterPro" id="IPR013249">
    <property type="entry name" value="RNA_pol_sigma70_r4_t2"/>
</dbReference>
<comment type="caution">
    <text evidence="6">The sequence shown here is derived from an EMBL/GenBank/DDBJ whole genome shotgun (WGS) entry which is preliminary data.</text>
</comment>
<evidence type="ECO:0000256" key="3">
    <source>
        <dbReference type="ARBA" id="ARBA00023082"/>
    </source>
</evidence>
<dbReference type="Pfam" id="PF08281">
    <property type="entry name" value="Sigma70_r4_2"/>
    <property type="match status" value="1"/>
</dbReference>
<evidence type="ECO:0000256" key="2">
    <source>
        <dbReference type="ARBA" id="ARBA00023015"/>
    </source>
</evidence>
<keyword evidence="4" id="KW-0804">Transcription</keyword>
<sequence length="207" mass="24747">MRPDLTELWGKICLDDDAQAFERLYYALFNKLIKFSVYYVHQREVAEEIVSEVFVKCWNNRKSLSHIDYPESYLFIAVKNQSLKYRKKYSNIHLVELEDNEFQLVDLSDPSKKLERKELHHRLDQAIEMLPMQARIVFRLIKENGLKYKEVAEILSISPRTVQTQLFRAIDKLRQTLKSLPENSKSREKDGKILNILIILFYFFNRL</sequence>
<evidence type="ECO:0000259" key="5">
    <source>
        <dbReference type="PROSITE" id="PS00622"/>
    </source>
</evidence>
<reference evidence="6 7" key="1">
    <citation type="submission" date="2019-07" db="EMBL/GenBank/DDBJ databases">
        <title>Genomic Encyclopedia of Archaeal and Bacterial Type Strains, Phase II (KMG-II): from individual species to whole genera.</title>
        <authorList>
            <person name="Goeker M."/>
        </authorList>
    </citation>
    <scope>NUCLEOTIDE SEQUENCE [LARGE SCALE GENOMIC DNA]</scope>
    <source>
        <strain evidence="6 7">ATCC BAA-1854</strain>
    </source>
</reference>
<dbReference type="Gene3D" id="1.10.10.10">
    <property type="entry name" value="Winged helix-like DNA-binding domain superfamily/Winged helix DNA-binding domain"/>
    <property type="match status" value="1"/>
</dbReference>
<dbReference type="GO" id="GO:0003677">
    <property type="term" value="F:DNA binding"/>
    <property type="evidence" value="ECO:0007669"/>
    <property type="project" value="InterPro"/>
</dbReference>
<dbReference type="InterPro" id="IPR014284">
    <property type="entry name" value="RNA_pol_sigma-70_dom"/>
</dbReference>
<dbReference type="SUPFAM" id="SSF88659">
    <property type="entry name" value="Sigma3 and sigma4 domains of RNA polymerase sigma factors"/>
    <property type="match status" value="1"/>
</dbReference>
<dbReference type="InterPro" id="IPR036388">
    <property type="entry name" value="WH-like_DNA-bd_sf"/>
</dbReference>
<dbReference type="PANTHER" id="PTHR43133:SF46">
    <property type="entry name" value="RNA POLYMERASE SIGMA-70 FACTOR ECF SUBFAMILY"/>
    <property type="match status" value="1"/>
</dbReference>
<keyword evidence="7" id="KW-1185">Reference proteome</keyword>